<sequence>MLRWLGKNFRTFILALVLAIGVWAAAVNAADPNQELTYPAPIPIEIVGQDTGLLITNSYSRQIELTLRAPRSIWAQLTNNQDSVHAILDLSGLEAGEYSLEPQIQVNIQPTRIISYSPSSVIIVLDELISRSFPIQLTITGEPSIGYQAGAPRLAANEVTVSGPKSLVDRVSAVQTSFSLSEARENIDESLPLEVVDEFNQVVRGVNLSIEKIQLQIPVSQQGGYRDMAVKVVVMGQVANLYRLTNISVFPPVVTVYSADAQLINELPGVLETEALDINNISEDSSSRLKLILPEDVSIIGDQSVLAQISVEAILGSLTISDKPLEITNLDPALAAELSSLTVDVIVSGPLPILGTLSSKDLRVLIDAEGLKVGSYQLSPIIEILLDNIKVETILPESIEIIIRNAPLVTPTARP</sequence>
<dbReference type="PANTHER" id="PTHR37804:SF1">
    <property type="entry name" value="CDAA REGULATORY PROTEIN CDAR"/>
    <property type="match status" value="1"/>
</dbReference>
<evidence type="ECO:0008006" key="4">
    <source>
        <dbReference type="Google" id="ProtNLM"/>
    </source>
</evidence>
<accession>A0A8J6TI31</accession>
<name>A0A8J6TI31_9CHLR</name>
<comment type="caution">
    <text evidence="2">The sequence shown here is derived from an EMBL/GenBank/DDBJ whole genome shotgun (WGS) entry which is preliminary data.</text>
</comment>
<dbReference type="EMBL" id="JACNJN010000030">
    <property type="protein sequence ID" value="MBC8333897.1"/>
    <property type="molecule type" value="Genomic_DNA"/>
</dbReference>
<organism evidence="2 3">
    <name type="scientific">Candidatus Desulfolinea nitratireducens</name>
    <dbReference type="NCBI Taxonomy" id="2841698"/>
    <lineage>
        <taxon>Bacteria</taxon>
        <taxon>Bacillati</taxon>
        <taxon>Chloroflexota</taxon>
        <taxon>Anaerolineae</taxon>
        <taxon>Anaerolineales</taxon>
        <taxon>Anaerolineales incertae sedis</taxon>
        <taxon>Candidatus Desulfolinea</taxon>
    </lineage>
</organism>
<evidence type="ECO:0000313" key="3">
    <source>
        <dbReference type="Proteomes" id="UP000614469"/>
    </source>
</evidence>
<evidence type="ECO:0000256" key="1">
    <source>
        <dbReference type="SAM" id="SignalP"/>
    </source>
</evidence>
<dbReference type="PANTHER" id="PTHR37804">
    <property type="entry name" value="CDAA REGULATORY PROTEIN CDAR"/>
    <property type="match status" value="1"/>
</dbReference>
<dbReference type="Gene3D" id="2.170.120.40">
    <property type="entry name" value="YbbR-like domain"/>
    <property type="match status" value="2"/>
</dbReference>
<evidence type="ECO:0000313" key="2">
    <source>
        <dbReference type="EMBL" id="MBC8333897.1"/>
    </source>
</evidence>
<reference evidence="2 3" key="1">
    <citation type="submission" date="2020-08" db="EMBL/GenBank/DDBJ databases">
        <title>Bridging the membrane lipid divide: bacteria of the FCB group superphylum have the potential to synthesize archaeal ether lipids.</title>
        <authorList>
            <person name="Villanueva L."/>
            <person name="Von Meijenfeldt F.A.B."/>
            <person name="Westbye A.B."/>
            <person name="Yadav S."/>
            <person name="Hopmans E.C."/>
            <person name="Dutilh B.E."/>
            <person name="Sinninghe Damste J.S."/>
        </authorList>
    </citation>
    <scope>NUCLEOTIDE SEQUENCE [LARGE SCALE GENOMIC DNA]</scope>
    <source>
        <strain evidence="2">NIOZ-UU36</strain>
    </source>
</reference>
<dbReference type="InterPro" id="IPR053154">
    <property type="entry name" value="c-di-AMP_regulator"/>
</dbReference>
<keyword evidence="1" id="KW-0732">Signal</keyword>
<feature type="chain" id="PRO_5035184678" description="YbbR-like domain-containing protein" evidence="1">
    <location>
        <begin position="30"/>
        <end position="415"/>
    </location>
</feature>
<dbReference type="AlphaFoldDB" id="A0A8J6TI31"/>
<proteinExistence type="predicted"/>
<dbReference type="InterPro" id="IPR012505">
    <property type="entry name" value="YbbR"/>
</dbReference>
<feature type="signal peptide" evidence="1">
    <location>
        <begin position="1"/>
        <end position="29"/>
    </location>
</feature>
<dbReference type="Pfam" id="PF07949">
    <property type="entry name" value="YbbR"/>
    <property type="match status" value="1"/>
</dbReference>
<gene>
    <name evidence="2" type="ORF">H8E29_01410</name>
</gene>
<protein>
    <recommendedName>
        <fullName evidence="4">YbbR-like domain-containing protein</fullName>
    </recommendedName>
</protein>
<dbReference type="Gene3D" id="2.170.120.30">
    <property type="match status" value="2"/>
</dbReference>
<dbReference type="Proteomes" id="UP000614469">
    <property type="component" value="Unassembled WGS sequence"/>
</dbReference>